<dbReference type="EMBL" id="VSRR010001066">
    <property type="protein sequence ID" value="MPC22257.1"/>
    <property type="molecule type" value="Genomic_DNA"/>
</dbReference>
<sequence length="167" mass="19430">MTGPAAVPAADATSTRDSCGPEGRLGELFRSPPQPQGYLQVKPRPRCHGMCGRVARTKVELKKAMMRSWCPPHTGAAFVHARLWEHQRRNRGKPEIEDQRGRTCQRESGRETHKGRIYEGKRETKNQREKNKEPGREEQRRKLEPDLKKNKRRRTRQNEKSKEKEPE</sequence>
<feature type="region of interest" description="Disordered" evidence="1">
    <location>
        <begin position="87"/>
        <end position="167"/>
    </location>
</feature>
<comment type="caution">
    <text evidence="2">The sequence shown here is derived from an EMBL/GenBank/DDBJ whole genome shotgun (WGS) entry which is preliminary data.</text>
</comment>
<reference evidence="2 3" key="1">
    <citation type="submission" date="2019-05" db="EMBL/GenBank/DDBJ databases">
        <title>Another draft genome of Portunus trituberculatus and its Hox gene families provides insights of decapod evolution.</title>
        <authorList>
            <person name="Jeong J.-H."/>
            <person name="Song I."/>
            <person name="Kim S."/>
            <person name="Choi T."/>
            <person name="Kim D."/>
            <person name="Ryu S."/>
            <person name="Kim W."/>
        </authorList>
    </citation>
    <scope>NUCLEOTIDE SEQUENCE [LARGE SCALE GENOMIC DNA]</scope>
    <source>
        <tissue evidence="2">Muscle</tissue>
    </source>
</reference>
<protein>
    <submittedName>
        <fullName evidence="2">Uncharacterized protein</fullName>
    </submittedName>
</protein>
<name>A0A5B7DMA2_PORTR</name>
<dbReference type="AlphaFoldDB" id="A0A5B7DMA2"/>
<feature type="region of interest" description="Disordered" evidence="1">
    <location>
        <begin position="1"/>
        <end position="41"/>
    </location>
</feature>
<feature type="compositionally biased region" description="Basic and acidic residues" evidence="1">
    <location>
        <begin position="156"/>
        <end position="167"/>
    </location>
</feature>
<evidence type="ECO:0000313" key="2">
    <source>
        <dbReference type="EMBL" id="MPC22257.1"/>
    </source>
</evidence>
<accession>A0A5B7DMA2</accession>
<evidence type="ECO:0000256" key="1">
    <source>
        <dbReference type="SAM" id="MobiDB-lite"/>
    </source>
</evidence>
<evidence type="ECO:0000313" key="3">
    <source>
        <dbReference type="Proteomes" id="UP000324222"/>
    </source>
</evidence>
<feature type="compositionally biased region" description="Basic and acidic residues" evidence="1">
    <location>
        <begin position="87"/>
        <end position="148"/>
    </location>
</feature>
<dbReference type="Proteomes" id="UP000324222">
    <property type="component" value="Unassembled WGS sequence"/>
</dbReference>
<organism evidence="2 3">
    <name type="scientific">Portunus trituberculatus</name>
    <name type="common">Swimming crab</name>
    <name type="synonym">Neptunus trituberculatus</name>
    <dbReference type="NCBI Taxonomy" id="210409"/>
    <lineage>
        <taxon>Eukaryota</taxon>
        <taxon>Metazoa</taxon>
        <taxon>Ecdysozoa</taxon>
        <taxon>Arthropoda</taxon>
        <taxon>Crustacea</taxon>
        <taxon>Multicrustacea</taxon>
        <taxon>Malacostraca</taxon>
        <taxon>Eumalacostraca</taxon>
        <taxon>Eucarida</taxon>
        <taxon>Decapoda</taxon>
        <taxon>Pleocyemata</taxon>
        <taxon>Brachyura</taxon>
        <taxon>Eubrachyura</taxon>
        <taxon>Portunoidea</taxon>
        <taxon>Portunidae</taxon>
        <taxon>Portuninae</taxon>
        <taxon>Portunus</taxon>
    </lineage>
</organism>
<gene>
    <name evidence="2" type="ORF">E2C01_015267</name>
</gene>
<keyword evidence="3" id="KW-1185">Reference proteome</keyword>
<proteinExistence type="predicted"/>